<accession>A0A3G8LHF7</accession>
<dbReference type="InterPro" id="IPR003444">
    <property type="entry name" value="MraZ"/>
</dbReference>
<sequence length="146" mass="16860">MYGKYYRQIDSKNRIVIPAKILSELGHEFYITAGFDKSLVLRTPSEFEKFKARLEENNALNKDFRNLTRYIFGNTELLEPDKLGRVVLSKHLTDKVAIKKEVVFVGVGNTCEVFAKEEYDNCESFFENEENIDALAQKLLDQGVKL</sequence>
<feature type="domain" description="SpoVT-AbrB" evidence="8">
    <location>
        <begin position="4"/>
        <end position="46"/>
    </location>
</feature>
<dbReference type="Gene3D" id="3.40.1550.20">
    <property type="entry name" value="Transcriptional regulator MraZ domain"/>
    <property type="match status" value="1"/>
</dbReference>
<comment type="subunit">
    <text evidence="7">Forms oligomers.</text>
</comment>
<evidence type="ECO:0000313" key="11">
    <source>
        <dbReference type="Proteomes" id="UP000275883"/>
    </source>
</evidence>
<keyword evidence="6 7" id="KW-0804">Transcription</keyword>
<dbReference type="Proteomes" id="UP000275883">
    <property type="component" value="Chromosome"/>
</dbReference>
<dbReference type="CDD" id="cd16320">
    <property type="entry name" value="MraZ_N"/>
    <property type="match status" value="1"/>
</dbReference>
<dbReference type="AlphaFoldDB" id="A0A3G8LHF7"/>
<dbReference type="OrthoDB" id="9807753at2"/>
<evidence type="ECO:0000256" key="2">
    <source>
        <dbReference type="ARBA" id="ARBA00022490"/>
    </source>
</evidence>
<reference evidence="10 12" key="2">
    <citation type="submission" date="2019-06" db="EMBL/GenBank/DDBJ databases">
        <title>A comparative genomics study of ostrich specific Mycoplasmas.</title>
        <authorList>
            <person name="Botes A."/>
            <person name="Nel T."/>
        </authorList>
    </citation>
    <scope>NUCLEOTIDE SEQUENCE [LARGE SCALE GENOMIC DNA]</scope>
    <source>
        <strain evidence="10 12">Ms01</strain>
    </source>
</reference>
<evidence type="ECO:0000313" key="9">
    <source>
        <dbReference type="EMBL" id="AZG68777.1"/>
    </source>
</evidence>
<accession>A0A502M1Q3</accession>
<dbReference type="PANTHER" id="PTHR34701">
    <property type="entry name" value="TRANSCRIPTIONAL REGULATOR MRAZ"/>
    <property type="match status" value="1"/>
</dbReference>
<evidence type="ECO:0000256" key="7">
    <source>
        <dbReference type="HAMAP-Rule" id="MF_01008"/>
    </source>
</evidence>
<comment type="similarity">
    <text evidence="7">Belongs to the MraZ family.</text>
</comment>
<dbReference type="InterPro" id="IPR037914">
    <property type="entry name" value="SpoVT-AbrB_sf"/>
</dbReference>
<dbReference type="PANTHER" id="PTHR34701:SF1">
    <property type="entry name" value="TRANSCRIPTIONAL REGULATOR MRAZ"/>
    <property type="match status" value="1"/>
</dbReference>
<name>A0A3G8LHF7_9MOLU</name>
<evidence type="ECO:0000256" key="3">
    <source>
        <dbReference type="ARBA" id="ARBA00022737"/>
    </source>
</evidence>
<dbReference type="InterPro" id="IPR007159">
    <property type="entry name" value="SpoVT-AbrB_dom"/>
</dbReference>
<dbReference type="InterPro" id="IPR020603">
    <property type="entry name" value="MraZ_dom"/>
</dbReference>
<proteinExistence type="inferred from homology"/>
<feature type="domain" description="SpoVT-AbrB" evidence="8">
    <location>
        <begin position="75"/>
        <end position="118"/>
    </location>
</feature>
<dbReference type="GO" id="GO:0005737">
    <property type="term" value="C:cytoplasm"/>
    <property type="evidence" value="ECO:0007669"/>
    <property type="project" value="UniProtKB-UniRule"/>
</dbReference>
<dbReference type="SUPFAM" id="SSF89447">
    <property type="entry name" value="AbrB/MazE/MraZ-like"/>
    <property type="match status" value="1"/>
</dbReference>
<dbReference type="GO" id="GO:0009295">
    <property type="term" value="C:nucleoid"/>
    <property type="evidence" value="ECO:0007669"/>
    <property type="project" value="UniProtKB-SubCell"/>
</dbReference>
<protein>
    <recommendedName>
        <fullName evidence="1 7">Transcriptional regulator MraZ</fullName>
    </recommendedName>
</protein>
<keyword evidence="2 7" id="KW-0963">Cytoplasm</keyword>
<dbReference type="EMBL" id="VFSY01000025">
    <property type="protein sequence ID" value="TPI01547.1"/>
    <property type="molecule type" value="Genomic_DNA"/>
</dbReference>
<dbReference type="GO" id="GO:0000976">
    <property type="term" value="F:transcription cis-regulatory region binding"/>
    <property type="evidence" value="ECO:0007669"/>
    <property type="project" value="TreeGrafter"/>
</dbReference>
<dbReference type="CDD" id="cd16321">
    <property type="entry name" value="MraZ_C"/>
    <property type="match status" value="1"/>
</dbReference>
<organism evidence="9 11">
    <name type="scientific">Mycoplasma struthionis</name>
    <dbReference type="NCBI Taxonomy" id="538220"/>
    <lineage>
        <taxon>Bacteria</taxon>
        <taxon>Bacillati</taxon>
        <taxon>Mycoplasmatota</taxon>
        <taxon>Mollicutes</taxon>
        <taxon>Mycoplasmataceae</taxon>
        <taxon>Mycoplasma</taxon>
    </lineage>
</organism>
<evidence type="ECO:0000256" key="4">
    <source>
        <dbReference type="ARBA" id="ARBA00023015"/>
    </source>
</evidence>
<dbReference type="InterPro" id="IPR038619">
    <property type="entry name" value="MraZ_sf"/>
</dbReference>
<dbReference type="InterPro" id="IPR035644">
    <property type="entry name" value="MraZ_C"/>
</dbReference>
<keyword evidence="11" id="KW-1185">Reference proteome</keyword>
<evidence type="ECO:0000259" key="8">
    <source>
        <dbReference type="PROSITE" id="PS51740"/>
    </source>
</evidence>
<reference evidence="9 11" key="1">
    <citation type="submission" date="2018-11" db="EMBL/GenBank/DDBJ databases">
        <title>Genome sequence of Mycoplasma struthionis sp. nov.</title>
        <authorList>
            <person name="Spergser J."/>
        </authorList>
    </citation>
    <scope>NUCLEOTIDE SEQUENCE [LARGE SCALE GENOMIC DNA]</scope>
    <source>
        <strain evidence="9 11">237IA</strain>
    </source>
</reference>
<gene>
    <name evidence="7 9" type="primary">mraZ</name>
    <name evidence="9" type="ORF">EGN60_02305</name>
    <name evidence="10" type="ORF">FJM01_02170</name>
</gene>
<dbReference type="HAMAP" id="MF_01008">
    <property type="entry name" value="MraZ"/>
    <property type="match status" value="1"/>
</dbReference>
<evidence type="ECO:0000256" key="1">
    <source>
        <dbReference type="ARBA" id="ARBA00013860"/>
    </source>
</evidence>
<keyword evidence="4 7" id="KW-0805">Transcription regulation</keyword>
<dbReference type="PROSITE" id="PS51740">
    <property type="entry name" value="SPOVT_ABRB"/>
    <property type="match status" value="2"/>
</dbReference>
<comment type="subcellular location">
    <subcellularLocation>
        <location evidence="7">Cytoplasm</location>
        <location evidence="7">Nucleoid</location>
    </subcellularLocation>
</comment>
<evidence type="ECO:0000313" key="10">
    <source>
        <dbReference type="EMBL" id="TPI01547.1"/>
    </source>
</evidence>
<dbReference type="InterPro" id="IPR035642">
    <property type="entry name" value="MraZ_N"/>
</dbReference>
<dbReference type="Pfam" id="PF02381">
    <property type="entry name" value="MraZ"/>
    <property type="match status" value="2"/>
</dbReference>
<dbReference type="Proteomes" id="UP000317904">
    <property type="component" value="Unassembled WGS sequence"/>
</dbReference>
<evidence type="ECO:0000256" key="5">
    <source>
        <dbReference type="ARBA" id="ARBA00023125"/>
    </source>
</evidence>
<keyword evidence="5 7" id="KW-0238">DNA-binding</keyword>
<dbReference type="GO" id="GO:0003700">
    <property type="term" value="F:DNA-binding transcription factor activity"/>
    <property type="evidence" value="ECO:0007669"/>
    <property type="project" value="UniProtKB-UniRule"/>
</dbReference>
<evidence type="ECO:0000256" key="6">
    <source>
        <dbReference type="ARBA" id="ARBA00023163"/>
    </source>
</evidence>
<evidence type="ECO:0000313" key="12">
    <source>
        <dbReference type="Proteomes" id="UP000317904"/>
    </source>
</evidence>
<dbReference type="RefSeq" id="WP_124724470.1">
    <property type="nucleotide sequence ID" value="NZ_CP034044.1"/>
</dbReference>
<keyword evidence="3" id="KW-0677">Repeat</keyword>
<dbReference type="GO" id="GO:2000143">
    <property type="term" value="P:negative regulation of DNA-templated transcription initiation"/>
    <property type="evidence" value="ECO:0007669"/>
    <property type="project" value="TreeGrafter"/>
</dbReference>
<dbReference type="KEGG" id="mstr:EGN60_02305"/>
<dbReference type="EMBL" id="CP034044">
    <property type="protein sequence ID" value="AZG68777.1"/>
    <property type="molecule type" value="Genomic_DNA"/>
</dbReference>